<keyword evidence="4 6" id="KW-1133">Transmembrane helix</keyword>
<evidence type="ECO:0000256" key="6">
    <source>
        <dbReference type="RuleBase" id="RU366058"/>
    </source>
</evidence>
<dbReference type="InterPro" id="IPR032816">
    <property type="entry name" value="VTT_dom"/>
</dbReference>
<evidence type="ECO:0000256" key="3">
    <source>
        <dbReference type="ARBA" id="ARBA00022692"/>
    </source>
</evidence>
<evidence type="ECO:0000313" key="8">
    <source>
        <dbReference type="EMBL" id="MEE2566969.1"/>
    </source>
</evidence>
<dbReference type="Proteomes" id="UP001310692">
    <property type="component" value="Unassembled WGS sequence"/>
</dbReference>
<organism evidence="8 9">
    <name type="scientific">Hyphobacterium marinum</name>
    <dbReference type="NCBI Taxonomy" id="3116574"/>
    <lineage>
        <taxon>Bacteria</taxon>
        <taxon>Pseudomonadati</taxon>
        <taxon>Pseudomonadota</taxon>
        <taxon>Alphaproteobacteria</taxon>
        <taxon>Maricaulales</taxon>
        <taxon>Maricaulaceae</taxon>
        <taxon>Hyphobacterium</taxon>
    </lineage>
</organism>
<evidence type="ECO:0000259" key="7">
    <source>
        <dbReference type="Pfam" id="PF09335"/>
    </source>
</evidence>
<protein>
    <recommendedName>
        <fullName evidence="6">TVP38/TMEM64 family membrane protein</fullName>
    </recommendedName>
</protein>
<dbReference type="PANTHER" id="PTHR12677">
    <property type="entry name" value="GOLGI APPARATUS MEMBRANE PROTEIN TVP38-RELATED"/>
    <property type="match status" value="1"/>
</dbReference>
<feature type="transmembrane region" description="Helical" evidence="6">
    <location>
        <begin position="205"/>
        <end position="225"/>
    </location>
</feature>
<evidence type="ECO:0000256" key="4">
    <source>
        <dbReference type="ARBA" id="ARBA00022989"/>
    </source>
</evidence>
<dbReference type="InterPro" id="IPR015414">
    <property type="entry name" value="TMEM64"/>
</dbReference>
<accession>A0ABU7LZI5</accession>
<keyword evidence="5 6" id="KW-0472">Membrane</keyword>
<dbReference type="PANTHER" id="PTHR12677:SF59">
    <property type="entry name" value="GOLGI APPARATUS MEMBRANE PROTEIN TVP38-RELATED"/>
    <property type="match status" value="1"/>
</dbReference>
<comment type="similarity">
    <text evidence="6">Belongs to the TVP38/TMEM64 family.</text>
</comment>
<dbReference type="EMBL" id="JAZDRO010000004">
    <property type="protein sequence ID" value="MEE2566969.1"/>
    <property type="molecule type" value="Genomic_DNA"/>
</dbReference>
<evidence type="ECO:0000256" key="2">
    <source>
        <dbReference type="ARBA" id="ARBA00022475"/>
    </source>
</evidence>
<proteinExistence type="inferred from homology"/>
<evidence type="ECO:0000256" key="5">
    <source>
        <dbReference type="ARBA" id="ARBA00023136"/>
    </source>
</evidence>
<dbReference type="Pfam" id="PF09335">
    <property type="entry name" value="VTT_dom"/>
    <property type="match status" value="1"/>
</dbReference>
<sequence>MSFRKFIDFFTHMDARALRASLISIALLVVVGLIFVFGKLFFGADADALGEIFDQAASRWYALPATILIYILLSFVGAPQFVLMAATVLAFGPVNGFIFAWIATMCSASVNFWIARLAGADVLKRFGGNWMNRASEFVGRNGLLASALVRIVPSGPYIVVNMAFGLSPTPYWAFATGTGLGITPKILVVGLTGQGLIAMISGQSLLLAGTLAFAFAVWLAMMLLARRRLPHTDTEEE</sequence>
<reference evidence="8 9" key="1">
    <citation type="submission" date="2024-01" db="EMBL/GenBank/DDBJ databases">
        <title>Hyphobacterium bacterium isolated from marine sediment.</title>
        <authorList>
            <person name="Zhao S."/>
        </authorList>
    </citation>
    <scope>NUCLEOTIDE SEQUENCE [LARGE SCALE GENOMIC DNA]</scope>
    <source>
        <strain evidence="8 9">Y60-23</strain>
    </source>
</reference>
<feature type="domain" description="VTT" evidence="7">
    <location>
        <begin position="79"/>
        <end position="193"/>
    </location>
</feature>
<feature type="transmembrane region" description="Helical" evidence="6">
    <location>
        <begin position="63"/>
        <end position="91"/>
    </location>
</feature>
<name>A0ABU7LZI5_9PROT</name>
<feature type="transmembrane region" description="Helical" evidence="6">
    <location>
        <begin position="138"/>
        <end position="159"/>
    </location>
</feature>
<keyword evidence="9" id="KW-1185">Reference proteome</keyword>
<gene>
    <name evidence="8" type="ORF">V0U35_09780</name>
</gene>
<comment type="subcellular location">
    <subcellularLocation>
        <location evidence="1 6">Cell membrane</location>
        <topology evidence="1 6">Multi-pass membrane protein</topology>
    </subcellularLocation>
</comment>
<comment type="caution">
    <text evidence="8">The sequence shown here is derived from an EMBL/GenBank/DDBJ whole genome shotgun (WGS) entry which is preliminary data.</text>
</comment>
<feature type="transmembrane region" description="Helical" evidence="6">
    <location>
        <begin position="171"/>
        <end position="193"/>
    </location>
</feature>
<evidence type="ECO:0000313" key="9">
    <source>
        <dbReference type="Proteomes" id="UP001310692"/>
    </source>
</evidence>
<dbReference type="RefSeq" id="WP_330196526.1">
    <property type="nucleotide sequence ID" value="NZ_JAZDRO010000004.1"/>
</dbReference>
<feature type="transmembrane region" description="Helical" evidence="6">
    <location>
        <begin position="20"/>
        <end position="42"/>
    </location>
</feature>
<keyword evidence="3 6" id="KW-0812">Transmembrane</keyword>
<keyword evidence="2 6" id="KW-1003">Cell membrane</keyword>
<evidence type="ECO:0000256" key="1">
    <source>
        <dbReference type="ARBA" id="ARBA00004651"/>
    </source>
</evidence>